<proteinExistence type="predicted"/>
<organism evidence="2 3">
    <name type="scientific">Stenotrophomonas indicatrix</name>
    <dbReference type="NCBI Taxonomy" id="2045451"/>
    <lineage>
        <taxon>Bacteria</taxon>
        <taxon>Pseudomonadati</taxon>
        <taxon>Pseudomonadota</taxon>
        <taxon>Gammaproteobacteria</taxon>
        <taxon>Lysobacterales</taxon>
        <taxon>Lysobacteraceae</taxon>
        <taxon>Stenotrophomonas</taxon>
    </lineage>
</organism>
<accession>A0A1W1GZJ5</accession>
<dbReference type="Proteomes" id="UP000191133">
    <property type="component" value="Unassembled WGS sequence"/>
</dbReference>
<reference evidence="3" key="1">
    <citation type="submission" date="2016-10" db="EMBL/GenBank/DDBJ databases">
        <authorList>
            <person name="Varghese N."/>
        </authorList>
    </citation>
    <scope>NUCLEOTIDE SEQUENCE [LARGE SCALE GENOMIC DNA]</scope>
    <source>
        <strain evidence="3">92MFCol6.1</strain>
    </source>
</reference>
<dbReference type="PROSITE" id="PS51257">
    <property type="entry name" value="PROKAR_LIPOPROTEIN"/>
    <property type="match status" value="1"/>
</dbReference>
<feature type="region of interest" description="Disordered" evidence="1">
    <location>
        <begin position="30"/>
        <end position="51"/>
    </location>
</feature>
<evidence type="ECO:0000313" key="2">
    <source>
        <dbReference type="EMBL" id="SLM24772.1"/>
    </source>
</evidence>
<dbReference type="AlphaFoldDB" id="A0A1W1GZJ5"/>
<feature type="compositionally biased region" description="Low complexity" evidence="1">
    <location>
        <begin position="35"/>
        <end position="50"/>
    </location>
</feature>
<evidence type="ECO:0008006" key="4">
    <source>
        <dbReference type="Google" id="ProtNLM"/>
    </source>
</evidence>
<evidence type="ECO:0000256" key="1">
    <source>
        <dbReference type="SAM" id="MobiDB-lite"/>
    </source>
</evidence>
<evidence type="ECO:0000313" key="3">
    <source>
        <dbReference type="Proteomes" id="UP000191133"/>
    </source>
</evidence>
<dbReference type="EMBL" id="FWEU01000003">
    <property type="protein sequence ID" value="SLM24772.1"/>
    <property type="molecule type" value="Genomic_DNA"/>
</dbReference>
<protein>
    <recommendedName>
        <fullName evidence="4">Lipoprotein</fullName>
    </recommendedName>
</protein>
<sequence>MIKTTPLQNALLAALLGSVALVGCKKKEETADNNAAPAATTPAEAPAPMTGAPPPMAASAVAVSAVTVGKTAAADKSVATAALFAPKDDVIVSVKTDGAANNVTVGAKLTFQDGQVAGEQNATLNTSGAETTNITFKNANGWPAGKYRAEVMVDGKAAGTPQEFEVK</sequence>
<gene>
    <name evidence="2" type="ORF">SAMN04488690_2499</name>
</gene>
<name>A0A1W1GZJ5_9GAMM</name>
<dbReference type="RefSeq" id="WP_080149696.1">
    <property type="nucleotide sequence ID" value="NZ_FWEU01000003.1"/>
</dbReference>